<dbReference type="InterPro" id="IPR006047">
    <property type="entry name" value="GH13_cat_dom"/>
</dbReference>
<dbReference type="CDD" id="cd02855">
    <property type="entry name" value="E_set_GBE_prok_N"/>
    <property type="match status" value="1"/>
</dbReference>
<feature type="active site" description="Nucleophile" evidence="10 11">
    <location>
        <position position="292"/>
    </location>
</feature>
<dbReference type="Pfam" id="PF02806">
    <property type="entry name" value="Alpha-amylase_C"/>
    <property type="match status" value="1"/>
</dbReference>
<dbReference type="InterPro" id="IPR037439">
    <property type="entry name" value="Branching_enzy"/>
</dbReference>
<evidence type="ECO:0000256" key="9">
    <source>
        <dbReference type="ARBA" id="ARBA00023277"/>
    </source>
</evidence>
<dbReference type="GO" id="GO:0005829">
    <property type="term" value="C:cytosol"/>
    <property type="evidence" value="ECO:0007669"/>
    <property type="project" value="TreeGrafter"/>
</dbReference>
<comment type="catalytic activity">
    <reaction evidence="1 10">
        <text>Transfers a segment of a (1-&gt;4)-alpha-D-glucan chain to a primary hydroxy group in a similar glucan chain.</text>
        <dbReference type="EC" id="2.4.1.18"/>
    </reaction>
</comment>
<dbReference type="Pfam" id="PF00128">
    <property type="entry name" value="Alpha-amylase"/>
    <property type="match status" value="1"/>
</dbReference>
<dbReference type="Gene3D" id="2.60.40.10">
    <property type="entry name" value="Immunoglobulins"/>
    <property type="match status" value="1"/>
</dbReference>
<keyword evidence="6 10" id="KW-0328">Glycosyltransferase</keyword>
<dbReference type="Gene3D" id="3.20.20.80">
    <property type="entry name" value="Glycosidases"/>
    <property type="match status" value="1"/>
</dbReference>
<dbReference type="Pfam" id="PF02922">
    <property type="entry name" value="CBM_48"/>
    <property type="match status" value="1"/>
</dbReference>
<proteinExistence type="inferred from homology"/>
<dbReference type="HAMAP" id="MF_00685">
    <property type="entry name" value="GlgB"/>
    <property type="match status" value="1"/>
</dbReference>
<dbReference type="UniPathway" id="UPA00164"/>
<accession>A0A7C2P7R4</accession>
<evidence type="ECO:0000256" key="1">
    <source>
        <dbReference type="ARBA" id="ARBA00000826"/>
    </source>
</evidence>
<comment type="function">
    <text evidence="2 10">Catalyzes the formation of the alpha-1,6-glucosidic linkages in glycogen by scission of a 1,4-alpha-linked oligosaccharide from growing alpha-1,4-glucan chains and the subsequent attachment of the oligosaccharide to the alpha-1,6 position.</text>
</comment>
<dbReference type="FunFam" id="3.20.20.80:FF:000003">
    <property type="entry name" value="1,4-alpha-glucan branching enzyme GlgB"/>
    <property type="match status" value="1"/>
</dbReference>
<keyword evidence="5 10" id="KW-0321">Glycogen metabolism</keyword>
<dbReference type="NCBIfam" id="NF008967">
    <property type="entry name" value="PRK12313.1"/>
    <property type="match status" value="1"/>
</dbReference>
<keyword evidence="8 10" id="KW-0320">Glycogen biosynthesis</keyword>
<reference evidence="13" key="1">
    <citation type="journal article" date="2020" name="mSystems">
        <title>Genome- and Community-Level Interaction Insights into Carbon Utilization and Element Cycling Functions of Hydrothermarchaeota in Hydrothermal Sediment.</title>
        <authorList>
            <person name="Zhou Z."/>
            <person name="Liu Y."/>
            <person name="Xu W."/>
            <person name="Pan J."/>
            <person name="Luo Z.H."/>
            <person name="Li M."/>
        </authorList>
    </citation>
    <scope>NUCLEOTIDE SEQUENCE [LARGE SCALE GENOMIC DNA]</scope>
    <source>
        <strain evidence="13">SpSt-339</strain>
    </source>
</reference>
<dbReference type="SUPFAM" id="SSF51445">
    <property type="entry name" value="(Trans)glycosidases"/>
    <property type="match status" value="1"/>
</dbReference>
<dbReference type="InterPro" id="IPR013783">
    <property type="entry name" value="Ig-like_fold"/>
</dbReference>
<dbReference type="GO" id="GO:0043169">
    <property type="term" value="F:cation binding"/>
    <property type="evidence" value="ECO:0007669"/>
    <property type="project" value="InterPro"/>
</dbReference>
<evidence type="ECO:0000256" key="4">
    <source>
        <dbReference type="ARBA" id="ARBA00009000"/>
    </source>
</evidence>
<dbReference type="SUPFAM" id="SSF51011">
    <property type="entry name" value="Glycosyl hydrolase domain"/>
    <property type="match status" value="1"/>
</dbReference>
<dbReference type="InterPro" id="IPR017853">
    <property type="entry name" value="GH"/>
</dbReference>
<dbReference type="CDD" id="cd11322">
    <property type="entry name" value="AmyAc_Glg_BE"/>
    <property type="match status" value="1"/>
</dbReference>
<comment type="similarity">
    <text evidence="4 10">Belongs to the glycosyl hydrolase 13 family. GlgB subfamily.</text>
</comment>
<dbReference type="Gene3D" id="2.60.40.1180">
    <property type="entry name" value="Golgi alpha-mannosidase II"/>
    <property type="match status" value="1"/>
</dbReference>
<dbReference type="NCBIfam" id="TIGR01515">
    <property type="entry name" value="branching_enzym"/>
    <property type="match status" value="1"/>
</dbReference>
<comment type="pathway">
    <text evidence="3 10">Glycan biosynthesis; glycogen biosynthesis.</text>
</comment>
<dbReference type="GO" id="GO:0004553">
    <property type="term" value="F:hydrolase activity, hydrolyzing O-glycosyl compounds"/>
    <property type="evidence" value="ECO:0007669"/>
    <property type="project" value="InterPro"/>
</dbReference>
<dbReference type="AlphaFoldDB" id="A0A7C2P7R4"/>
<dbReference type="FunFam" id="2.60.40.1180:FF:000002">
    <property type="entry name" value="1,4-alpha-glucan branching enzyme GlgB"/>
    <property type="match status" value="1"/>
</dbReference>
<evidence type="ECO:0000256" key="3">
    <source>
        <dbReference type="ARBA" id="ARBA00004964"/>
    </source>
</evidence>
<sequence>MNSTLYRHLGAHVDVVDGVAGTRFAVWAPNAREVSVLCDHNAWTHGRDWLNSSDNGVWWGFVPGVKVGDAYKFGIRTPAGHLVQKCDPYAFFCEVPPKSASVVYDLSGYAWQDDTWLTKREAINWYEQPVAIYEVHLGSWRKPTDGRPYYTYRELAPLLVDHVQKLGYSHIELMPITEHPFDGSWGYQTTGYFAPTSRFGTPHDLKYFVDYCHQAGLGVIVDWVPAHFPTDGHSLGSFDGTCCYEHADPRQGFHPDWGTLIFNYGRTEVRDFLLSSARFWIDEYHMDGLRVDAVASMLYLDYSRKPGEWVPNAFGGRENLEAIQFLKDMNVELHRDFPGVLTLAEESTAWGGVSRPVYTGGLGFGMKWDMGWMNDTLRYMHLEPVHRAYHQNELSFRMVYAFTENFVLPLSHDEVVHGKRSLLSQMPGDYWQQFANLRLLYGYQYTMPGKKLLFMGGEIGQWTEWDHRSELDWALIGHQHHDGVRQLVGDLNALYRKEPALHQLDMLSEGFRWISCDDWQNSVYAYLRYAKNPQEFVVVVLNMTPVPRHNYRIGVPKPGFYTEIMNTDAGFYGGSNVGNAGGVYSEIGAMHGHGQHISLTLPPLGMLVLKPIVSPKTALTSPASR</sequence>
<feature type="active site" description="Proton donor" evidence="10 11">
    <location>
        <position position="345"/>
    </location>
</feature>
<dbReference type="NCBIfam" id="NF003811">
    <property type="entry name" value="PRK05402.1"/>
    <property type="match status" value="1"/>
</dbReference>
<comment type="caution">
    <text evidence="13">The sequence shown here is derived from an EMBL/GenBank/DDBJ whole genome shotgun (WGS) entry which is preliminary data.</text>
</comment>
<evidence type="ECO:0000256" key="5">
    <source>
        <dbReference type="ARBA" id="ARBA00022600"/>
    </source>
</evidence>
<evidence type="ECO:0000256" key="11">
    <source>
        <dbReference type="PIRSR" id="PIRSR000463-1"/>
    </source>
</evidence>
<evidence type="ECO:0000256" key="8">
    <source>
        <dbReference type="ARBA" id="ARBA00023056"/>
    </source>
</evidence>
<organism evidence="13">
    <name type="scientific">Schlesneria paludicola</name>
    <dbReference type="NCBI Taxonomy" id="360056"/>
    <lineage>
        <taxon>Bacteria</taxon>
        <taxon>Pseudomonadati</taxon>
        <taxon>Planctomycetota</taxon>
        <taxon>Planctomycetia</taxon>
        <taxon>Planctomycetales</taxon>
        <taxon>Planctomycetaceae</taxon>
        <taxon>Schlesneria</taxon>
    </lineage>
</organism>
<name>A0A7C2P7R4_9PLAN</name>
<comment type="subunit">
    <text evidence="10">Monomer.</text>
</comment>
<protein>
    <recommendedName>
        <fullName evidence="10">1,4-alpha-glucan branching enzyme GlgB</fullName>
        <ecNumber evidence="10">2.4.1.18</ecNumber>
    </recommendedName>
    <alternativeName>
        <fullName evidence="10">1,4-alpha-D-glucan:1,4-alpha-D-glucan 6-glucosyl-transferase</fullName>
    </alternativeName>
    <alternativeName>
        <fullName evidence="10">Alpha-(1-&gt;4)-glucan branching enzyme</fullName>
    </alternativeName>
    <alternativeName>
        <fullName evidence="10">Glycogen branching enzyme</fullName>
        <shortName evidence="10">BE</shortName>
    </alternativeName>
</protein>
<dbReference type="EC" id="2.4.1.18" evidence="10"/>
<evidence type="ECO:0000313" key="13">
    <source>
        <dbReference type="EMBL" id="HEN16735.1"/>
    </source>
</evidence>
<dbReference type="InterPro" id="IPR004193">
    <property type="entry name" value="Glyco_hydro_13_N"/>
</dbReference>
<dbReference type="GO" id="GO:0005978">
    <property type="term" value="P:glycogen biosynthetic process"/>
    <property type="evidence" value="ECO:0007669"/>
    <property type="project" value="UniProtKB-UniRule"/>
</dbReference>
<dbReference type="SMART" id="SM00642">
    <property type="entry name" value="Aamy"/>
    <property type="match status" value="1"/>
</dbReference>
<dbReference type="InterPro" id="IPR013780">
    <property type="entry name" value="Glyco_hydro_b"/>
</dbReference>
<dbReference type="PANTHER" id="PTHR43651">
    <property type="entry name" value="1,4-ALPHA-GLUCAN-BRANCHING ENZYME"/>
    <property type="match status" value="1"/>
</dbReference>
<evidence type="ECO:0000259" key="12">
    <source>
        <dbReference type="SMART" id="SM00642"/>
    </source>
</evidence>
<evidence type="ECO:0000256" key="2">
    <source>
        <dbReference type="ARBA" id="ARBA00002953"/>
    </source>
</evidence>
<keyword evidence="9 10" id="KW-0119">Carbohydrate metabolism</keyword>
<dbReference type="InterPro" id="IPR006407">
    <property type="entry name" value="GlgB"/>
</dbReference>
<dbReference type="InterPro" id="IPR044143">
    <property type="entry name" value="GlgB_N_E_set_prok"/>
</dbReference>
<gene>
    <name evidence="10 13" type="primary">glgB</name>
    <name evidence="13" type="ORF">ENQ76_14840</name>
</gene>
<evidence type="ECO:0000256" key="6">
    <source>
        <dbReference type="ARBA" id="ARBA00022676"/>
    </source>
</evidence>
<dbReference type="EMBL" id="DSOK01000407">
    <property type="protein sequence ID" value="HEN16735.1"/>
    <property type="molecule type" value="Genomic_DNA"/>
</dbReference>
<dbReference type="PIRSF" id="PIRSF000463">
    <property type="entry name" value="GlgB"/>
    <property type="match status" value="1"/>
</dbReference>
<dbReference type="PANTHER" id="PTHR43651:SF3">
    <property type="entry name" value="1,4-ALPHA-GLUCAN-BRANCHING ENZYME"/>
    <property type="match status" value="1"/>
</dbReference>
<keyword evidence="7 10" id="KW-0808">Transferase</keyword>
<dbReference type="InterPro" id="IPR006048">
    <property type="entry name" value="A-amylase/branching_C"/>
</dbReference>
<evidence type="ECO:0000256" key="7">
    <source>
        <dbReference type="ARBA" id="ARBA00022679"/>
    </source>
</evidence>
<feature type="domain" description="Glycosyl hydrolase family 13 catalytic" evidence="12">
    <location>
        <begin position="134"/>
        <end position="485"/>
    </location>
</feature>
<dbReference type="GO" id="GO:0003844">
    <property type="term" value="F:1,4-alpha-glucan branching enzyme activity"/>
    <property type="evidence" value="ECO:0007669"/>
    <property type="project" value="UniProtKB-UniRule"/>
</dbReference>
<evidence type="ECO:0000256" key="10">
    <source>
        <dbReference type="HAMAP-Rule" id="MF_00685"/>
    </source>
</evidence>